<feature type="compositionally biased region" description="Low complexity" evidence="1">
    <location>
        <begin position="328"/>
        <end position="339"/>
    </location>
</feature>
<evidence type="ECO:0000256" key="1">
    <source>
        <dbReference type="SAM" id="MobiDB-lite"/>
    </source>
</evidence>
<sequence>MGRWTAEYSDDVMTMKVKNIIIGAIKRSKLEGLGSTISYEAFAEELDEGDSFTTTLLEMLVKEITDRRKRQSAADRRLISERTAQSLRILATSSRVYHDRPAARHRSRINLMEQYASQEDWDADPTRPDLVDDDEIDDALSENNPGLEGARINSNLYDVYRPYNFARRGFPFISPPRSAGNRDVDRPSDGALQPEYHIGANIPRSSSNIGTSSGATSFARGSNATSLTRQPSIRRPTRSRTTDFNDFASRRRSSHRQHSLQESEHLMFDPLNADTLRRSPVQDELVSQGPPFADMTRDRPTGIAGGEVVDDELPLTESSNAGAPRAWPTPESSTRPTSLLSLSRNLRRSEPVLGRHVAPPRLRRALIFPITPSLVASFMGMKWTSVETLELGSILILAHLQKNRQSVYPPLDRCRRLQSRWNVRW</sequence>
<name>A0A4R5XFU9_9AGAM</name>
<dbReference type="Proteomes" id="UP000294933">
    <property type="component" value="Unassembled WGS sequence"/>
</dbReference>
<reference evidence="2 3" key="1">
    <citation type="submission" date="2018-06" db="EMBL/GenBank/DDBJ databases">
        <title>A transcriptomic atlas of mushroom development highlights an independent origin of complex multicellularity.</title>
        <authorList>
            <consortium name="DOE Joint Genome Institute"/>
            <person name="Krizsan K."/>
            <person name="Almasi E."/>
            <person name="Merenyi Z."/>
            <person name="Sahu N."/>
            <person name="Viragh M."/>
            <person name="Koszo T."/>
            <person name="Mondo S."/>
            <person name="Kiss B."/>
            <person name="Balint B."/>
            <person name="Kues U."/>
            <person name="Barry K."/>
            <person name="Hegedus J.C."/>
            <person name="Henrissat B."/>
            <person name="Johnson J."/>
            <person name="Lipzen A."/>
            <person name="Ohm R."/>
            <person name="Nagy I."/>
            <person name="Pangilinan J."/>
            <person name="Yan J."/>
            <person name="Xiong Y."/>
            <person name="Grigoriev I.V."/>
            <person name="Hibbett D.S."/>
            <person name="Nagy L.G."/>
        </authorList>
    </citation>
    <scope>NUCLEOTIDE SEQUENCE [LARGE SCALE GENOMIC DNA]</scope>
    <source>
        <strain evidence="2 3">SZMC22713</strain>
    </source>
</reference>
<dbReference type="OrthoDB" id="3253137at2759"/>
<feature type="compositionally biased region" description="Acidic residues" evidence="1">
    <location>
        <begin position="131"/>
        <end position="140"/>
    </location>
</feature>
<feature type="region of interest" description="Disordered" evidence="1">
    <location>
        <begin position="171"/>
        <end position="268"/>
    </location>
</feature>
<feature type="region of interest" description="Disordered" evidence="1">
    <location>
        <begin position="282"/>
        <end position="339"/>
    </location>
</feature>
<evidence type="ECO:0000313" key="2">
    <source>
        <dbReference type="EMBL" id="TDL29662.1"/>
    </source>
</evidence>
<dbReference type="EMBL" id="ML170156">
    <property type="protein sequence ID" value="TDL29662.1"/>
    <property type="molecule type" value="Genomic_DNA"/>
</dbReference>
<feature type="compositionally biased region" description="Polar residues" evidence="1">
    <location>
        <begin position="203"/>
        <end position="227"/>
    </location>
</feature>
<keyword evidence="3" id="KW-1185">Reference proteome</keyword>
<feature type="region of interest" description="Disordered" evidence="1">
    <location>
        <begin position="116"/>
        <end position="148"/>
    </location>
</feature>
<organism evidence="2 3">
    <name type="scientific">Rickenella mellea</name>
    <dbReference type="NCBI Taxonomy" id="50990"/>
    <lineage>
        <taxon>Eukaryota</taxon>
        <taxon>Fungi</taxon>
        <taxon>Dikarya</taxon>
        <taxon>Basidiomycota</taxon>
        <taxon>Agaricomycotina</taxon>
        <taxon>Agaricomycetes</taxon>
        <taxon>Hymenochaetales</taxon>
        <taxon>Rickenellaceae</taxon>
        <taxon>Rickenella</taxon>
    </lineage>
</organism>
<protein>
    <submittedName>
        <fullName evidence="2">Uncharacterized protein</fullName>
    </submittedName>
</protein>
<dbReference type="VEuPathDB" id="FungiDB:BD410DRAFT_35256"/>
<dbReference type="STRING" id="50990.A0A4R5XFU9"/>
<evidence type="ECO:0000313" key="3">
    <source>
        <dbReference type="Proteomes" id="UP000294933"/>
    </source>
</evidence>
<gene>
    <name evidence="2" type="ORF">BD410DRAFT_35256</name>
</gene>
<dbReference type="AlphaFoldDB" id="A0A4R5XFU9"/>
<proteinExistence type="predicted"/>
<accession>A0A4R5XFU9</accession>